<dbReference type="NCBIfam" id="TIGR04189">
    <property type="entry name" value="surface_SprA"/>
    <property type="match status" value="2"/>
</dbReference>
<feature type="region of interest" description="Disordered" evidence="1">
    <location>
        <begin position="1209"/>
        <end position="1235"/>
    </location>
</feature>
<feature type="compositionally biased region" description="Polar residues" evidence="1">
    <location>
        <begin position="1209"/>
        <end position="1226"/>
    </location>
</feature>
<comment type="caution">
    <text evidence="3">The sequence shown here is derived from an EMBL/GenBank/DDBJ whole genome shotgun (WGS) entry which is preliminary data.</text>
</comment>
<dbReference type="Pfam" id="PF14349">
    <property type="entry name" value="SprA_N"/>
    <property type="match status" value="2"/>
</dbReference>
<feature type="domain" description="Gliding motility protein SprA N-terminal" evidence="2">
    <location>
        <begin position="1182"/>
        <end position="1687"/>
    </location>
</feature>
<protein>
    <submittedName>
        <fullName evidence="3">Protein involved in gliding motility SprA</fullName>
    </submittedName>
</protein>
<dbReference type="RefSeq" id="WP_394346287.1">
    <property type="nucleotide sequence ID" value="NZ_SOAG01000006.1"/>
</dbReference>
<dbReference type="InterPro" id="IPR025684">
    <property type="entry name" value="SprA_N_dom"/>
</dbReference>
<evidence type="ECO:0000313" key="4">
    <source>
        <dbReference type="Proteomes" id="UP000295215"/>
    </source>
</evidence>
<evidence type="ECO:0000256" key="1">
    <source>
        <dbReference type="SAM" id="MobiDB-lite"/>
    </source>
</evidence>
<proteinExistence type="predicted"/>
<evidence type="ECO:0000259" key="2">
    <source>
        <dbReference type="Pfam" id="PF14349"/>
    </source>
</evidence>
<gene>
    <name evidence="3" type="ORF">C8P70_10621</name>
</gene>
<reference evidence="3 4" key="1">
    <citation type="submission" date="2019-03" db="EMBL/GenBank/DDBJ databases">
        <title>Genomic Encyclopedia of Archaeal and Bacterial Type Strains, Phase II (KMG-II): from individual species to whole genera.</title>
        <authorList>
            <person name="Goeker M."/>
        </authorList>
    </citation>
    <scope>NUCLEOTIDE SEQUENCE [LARGE SCALE GENOMIC DNA]</scope>
    <source>
        <strain evidence="3 4">DSM 28213</strain>
    </source>
</reference>
<name>A0A4V3E8W6_9FLAO</name>
<dbReference type="Proteomes" id="UP000295215">
    <property type="component" value="Unassembled WGS sequence"/>
</dbReference>
<dbReference type="InterPro" id="IPR026377">
    <property type="entry name" value="Cell_surface_SprA"/>
</dbReference>
<organism evidence="3 4">
    <name type="scientific">Myroides indicus</name>
    <dbReference type="NCBI Taxonomy" id="1323422"/>
    <lineage>
        <taxon>Bacteria</taxon>
        <taxon>Pseudomonadati</taxon>
        <taxon>Bacteroidota</taxon>
        <taxon>Flavobacteriia</taxon>
        <taxon>Flavobacteriales</taxon>
        <taxon>Flavobacteriaceae</taxon>
        <taxon>Myroides</taxon>
    </lineage>
</organism>
<accession>A0A4V3E8W6</accession>
<keyword evidence="4" id="KW-1185">Reference proteome</keyword>
<sequence>MKSHLSVIKTWVCVLLFLLCNSVWIYAQEEVYGEGAVNDTIQQPTYEIGNVELPDPEIIKESYTYDPLTDSYHFTKTFDGFNMNFPIVMSREEFEKLILRAEMKKYFQQKFNAVNGHLEDEEVQRDMLPRYYVNSKLFSGIFGSNTIDIKPSGSVEFDMGMRYTRQDNPMLSPRNRKTMTFDFDQRISMGLQGMVGTRLAVNANYDTQSTFDFQNIMKLEYTPDEDAIVQKVEVGNVSMPISGSLIQGAQSLFGVKTELKFGKTTITGVFSEQKSETNSIRAEGGGTLEDFELYALDYDEDRHFFLSQYFRNKYDEALKNYPYINSRARITRVEVWVTNKFSRINPTNNNARNIVAIQDLGEGRLMGREDFEIISNTDPGFIVNMQLDAPSDNKNNQYDPAKIGTNFLNESIRTSTSGSAGFNTKVQEGVDFIKQESARKLSSNEFTFHPQLGYISLQQRLSNDEVLAVAFQYTIGDKVYQVGEFGTDGGDVNGIDPNLGPGNENVQRSQALILKMLKSNLTMVEAPVWNLMMKNIYQIQGAMNITQDQFRFNILYTDPSPLNYISSAGGLPLPADVEKTPLLKVFHLDRLSYTNDPQEGGDGFFDFLPNGAMQNVFDPNNPNGTGGMNNSGGYGGQGGNYGNTGGYGGNNRNQQNSNNTFDGITIDALNGRIIFTTVEPFGEHLFNKLKANVGEDYKISGSYNENQKKYVFREMYRTLKSTAQRSQSNKNKFLLKGKYSSAMGEGIPIGAFNVAPGSVVVNAGGRILVEGVDYTVDYNRGRVMILDQALLASNTPIDISVENNTFFGQQTKRFFGVNVEHQFTNDFVVGATFLRLSEKPMTHKTGYGEEAVNNTIWGFNTQYSTEVPFLTRLVNKLPNIDTDVESRVSFRGEFAFLQPGSSKSDQMNGEATSYIDDFEGTQSRIDIRSPFAWSLASTPIGFYELNEIEKDSYDVVDDKPYSLEYGFRRGKLSWYTIDPTFYVGSRPSGIGDYDLSSNKTRRIFSEELYPTKDIAYGESRVVNTLDLTFYPKERGPYNFNPEYVNTAVTKTPRQSWGGVMRALNTTNFEQSNIEFVEFWVMDPYVGKSNDVTSETNKGELRLNFGFISEDILRDGQKQYENGLPGTGSTVSTIETIWGKTPAAPSLIYAFDVSGENRSLQDVGLDGINDEEEKVKFPQFAHLDDPAGDNFIHYLDAEGGILERYRNYNGTERNTPVSGTRGGNNQPDTEDIDGDNTMNTINAYFEYKVKIEANPAVGENYITDIRDTSVQLADGSIAPVRWVQYKIPIDEKGKKVGPISDLRSVRFMRMYLTGFDNQITLRFGSLDLVRSDWRRYDGNLMDEDKPEPQGNNTGFDVTSVNIQENYDRKPIPYVIPPGVKREQYYVNNSLVDQDEQSLSLKVYPIDINKAPNGLAPGDSRGVFKSFNLDLRQFKKLRMFIHAEALENSSRRLRDDEMVAFLRFGSDFTDNFYQVEIPLKVTNFGERHEELVWPIENEMEVHLELLTKLKIMKMNEASNDAQNNKIFYKEEDELSDGTVSRPNKLRYGIKGNPNFGNVRMMMIGVRNDLDRVGGAEALAGEFWFDELRMSDMDNKGGWAATASVDANVADFANISATGFRSTIGFGGLEQGPNQRSREDFTSYNIVTNVNLGQLLPKKWGINLPFNYAIGEEFITPEYDPANPDIKLKTMKSVAASSAIAEEMEKRATDYTKRKSINFIGVNKQKNPEAKKRVYDIENITLSHSYNEVKHHDFEVESMIDQQTRTAVDYAYSFESKPVEPFKKMDFLKGKYWQLFRDFNFNYMPSNITFNSNIMRQYNKQQFRLIDVEGIGLDPLYRRNYFFNYNYGFNFDLTKSLRLTYTGGSSNIVRNYYDDQRNVIESNTIWDDYFNIGETNQFAQQVQLNYELPFSKIPFLAFVRSSYEYTGNFNWQRASDAYYTVELEGITYNLGNTIQNSLTQRLNTSLNMETFYRYLGLVKKQKRSNTNTKKAAIVPGQKVAQTNNNKKEEKEGSALGDFMLGLLTSVKNIQVNYSENSGTMLPGYMPGLGFFGSSKPTLGFVFGSQADVRYEAAKMGYLTDFPEFNQAFTQVNNKTLNFAASVSLIPDLIIDLTGERVKSENFSEQYEVIDGMYHGLAPYNYGNYSISTILIGTAFSSSTLNSSAPFNQMKDNRLVIANRLAAGRGIDINNPNNLDKDGFPIGYGKGSQAVLLPSFLAAYTGTDAGKVSTGMFKNIPLPNWNLKYTGLMRIGWFKDKFKRFSIHHGYRAAYTLGSFSSNYEYYAKPNELNQYGNYPVETVVNTAILTEQFNPLVRFDFETKSSIKVLAEIRRDRTLALSFDNNLLTETTGQDFMLGLGYRIKDVGFTSMYANNGAGGRIVSDINIKADLTLSKRETIIRYLDYDNNQVGGGQDMWSLRITADYMLSKNLTAIFFYDHQFSKAVISTMYPITNIHTGITMRYNFGN</sequence>
<feature type="domain" description="Gliding motility protein SprA N-terminal" evidence="2">
    <location>
        <begin position="59"/>
        <end position="454"/>
    </location>
</feature>
<dbReference type="EMBL" id="SOAG01000006">
    <property type="protein sequence ID" value="TDS63591.1"/>
    <property type="molecule type" value="Genomic_DNA"/>
</dbReference>
<evidence type="ECO:0000313" key="3">
    <source>
        <dbReference type="EMBL" id="TDS63591.1"/>
    </source>
</evidence>